<evidence type="ECO:0000313" key="2">
    <source>
        <dbReference type="EMBL" id="BAD58049.1"/>
    </source>
</evidence>
<feature type="domain" description="Phosphoribulokinase/uridine kinase" evidence="1">
    <location>
        <begin position="29"/>
        <end position="215"/>
    </location>
</feature>
<name>Q5YUU2_NOCFA</name>
<dbReference type="KEGG" id="nfa:NFA_32020"/>
<dbReference type="GO" id="GO:0016301">
    <property type="term" value="F:kinase activity"/>
    <property type="evidence" value="ECO:0007669"/>
    <property type="project" value="InterPro"/>
</dbReference>
<keyword evidence="3" id="KW-1185">Reference proteome</keyword>
<dbReference type="eggNOG" id="COG0572">
    <property type="taxonomic scope" value="Bacteria"/>
</dbReference>
<protein>
    <recommendedName>
        <fullName evidence="1">Phosphoribulokinase/uridine kinase domain-containing protein</fullName>
    </recommendedName>
</protein>
<organism evidence="2 3">
    <name type="scientific">Nocardia farcinica (strain IFM 10152)</name>
    <dbReference type="NCBI Taxonomy" id="247156"/>
    <lineage>
        <taxon>Bacteria</taxon>
        <taxon>Bacillati</taxon>
        <taxon>Actinomycetota</taxon>
        <taxon>Actinomycetes</taxon>
        <taxon>Mycobacteriales</taxon>
        <taxon>Nocardiaceae</taxon>
        <taxon>Nocardia</taxon>
    </lineage>
</organism>
<dbReference type="GO" id="GO:0005524">
    <property type="term" value="F:ATP binding"/>
    <property type="evidence" value="ECO:0007669"/>
    <property type="project" value="InterPro"/>
</dbReference>
<evidence type="ECO:0000313" key="3">
    <source>
        <dbReference type="Proteomes" id="UP000006820"/>
    </source>
</evidence>
<accession>Q5YUU2</accession>
<dbReference type="NCBIfam" id="NF006743">
    <property type="entry name" value="PRK09270.1-2"/>
    <property type="match status" value="1"/>
</dbReference>
<reference evidence="2 3" key="1">
    <citation type="journal article" date="2004" name="Proc. Natl. Acad. Sci. U.S.A.">
        <title>The complete genomic sequence of Nocardia farcinica IFM 10152.</title>
        <authorList>
            <person name="Ishikawa J."/>
            <person name="Yamashita A."/>
            <person name="Mikami Y."/>
            <person name="Hoshino Y."/>
            <person name="Kurita H."/>
            <person name="Hotta K."/>
            <person name="Shiba T."/>
            <person name="Hattori M."/>
        </authorList>
    </citation>
    <scope>NUCLEOTIDE SEQUENCE [LARGE SCALE GENOMIC DNA]</scope>
    <source>
        <strain evidence="2 3">IFM 10152</strain>
    </source>
</reference>
<dbReference type="PANTHER" id="PTHR10285">
    <property type="entry name" value="URIDINE KINASE"/>
    <property type="match status" value="1"/>
</dbReference>
<sequence length="225" mass="24615">MMRAGAEVSVAELAAEVAARIPDGRRYLLGITGPPAAGKSTLSVILAAAVSTEQAIPAEIAPMDGFHKSSAVLDAVGARHRKGEPDTFDVAGFVERLQLLRATPLGRRVAWPIYDRQLHDPVPDAIVFVEQRLAVVEGNYLLLEQPGWSLARGELDEVWYLDADESVVLERLTERHLRGGKAPDQARAKITDSDLPNARTIARTRDRADVVLQEIDGRYLIHSAR</sequence>
<dbReference type="HOGENOM" id="CLU_067202_2_1_11"/>
<dbReference type="Proteomes" id="UP000006820">
    <property type="component" value="Chromosome"/>
</dbReference>
<dbReference type="AlphaFoldDB" id="Q5YUU2"/>
<dbReference type="InterPro" id="IPR006083">
    <property type="entry name" value="PRK/URK"/>
</dbReference>
<gene>
    <name evidence="2" type="ordered locus">NFA_32020</name>
</gene>
<dbReference type="PRINTS" id="PR00988">
    <property type="entry name" value="URIDINKINASE"/>
</dbReference>
<dbReference type="InterPro" id="IPR027417">
    <property type="entry name" value="P-loop_NTPase"/>
</dbReference>
<dbReference type="EMBL" id="AP006618">
    <property type="protein sequence ID" value="BAD58049.1"/>
    <property type="molecule type" value="Genomic_DNA"/>
</dbReference>
<proteinExistence type="predicted"/>
<dbReference type="Pfam" id="PF00485">
    <property type="entry name" value="PRK"/>
    <property type="match status" value="1"/>
</dbReference>
<dbReference type="Gene3D" id="3.40.50.300">
    <property type="entry name" value="P-loop containing nucleotide triphosphate hydrolases"/>
    <property type="match status" value="1"/>
</dbReference>
<evidence type="ECO:0000259" key="1">
    <source>
        <dbReference type="Pfam" id="PF00485"/>
    </source>
</evidence>
<dbReference type="SUPFAM" id="SSF52540">
    <property type="entry name" value="P-loop containing nucleoside triphosphate hydrolases"/>
    <property type="match status" value="1"/>
</dbReference>